<gene>
    <name evidence="1" type="ORF">S01H4_30534</name>
</gene>
<protein>
    <recommendedName>
        <fullName evidence="2">4Fe-4S ferredoxin-type domain-containing protein</fullName>
    </recommendedName>
</protein>
<proteinExistence type="predicted"/>
<accession>X1AZ15</accession>
<reference evidence="1" key="1">
    <citation type="journal article" date="2014" name="Front. Microbiol.">
        <title>High frequency of phylogenetically diverse reductive dehalogenase-homologous genes in deep subseafloor sedimentary metagenomes.</title>
        <authorList>
            <person name="Kawai M."/>
            <person name="Futagami T."/>
            <person name="Toyoda A."/>
            <person name="Takaki Y."/>
            <person name="Nishi S."/>
            <person name="Hori S."/>
            <person name="Arai W."/>
            <person name="Tsubouchi T."/>
            <person name="Morono Y."/>
            <person name="Uchiyama I."/>
            <person name="Ito T."/>
            <person name="Fujiyama A."/>
            <person name="Inagaki F."/>
            <person name="Takami H."/>
        </authorList>
    </citation>
    <scope>NUCLEOTIDE SEQUENCE</scope>
    <source>
        <strain evidence="1">Expedition CK06-06</strain>
    </source>
</reference>
<dbReference type="AlphaFoldDB" id="X1AZ15"/>
<organism evidence="1">
    <name type="scientific">marine sediment metagenome</name>
    <dbReference type="NCBI Taxonomy" id="412755"/>
    <lineage>
        <taxon>unclassified sequences</taxon>
        <taxon>metagenomes</taxon>
        <taxon>ecological metagenomes</taxon>
    </lineage>
</organism>
<comment type="caution">
    <text evidence="1">The sequence shown here is derived from an EMBL/GenBank/DDBJ whole genome shotgun (WGS) entry which is preliminary data.</text>
</comment>
<name>X1AZ15_9ZZZZ</name>
<dbReference type="EMBL" id="BART01015771">
    <property type="protein sequence ID" value="GAG88484.1"/>
    <property type="molecule type" value="Genomic_DNA"/>
</dbReference>
<evidence type="ECO:0008006" key="2">
    <source>
        <dbReference type="Google" id="ProtNLM"/>
    </source>
</evidence>
<feature type="non-terminal residue" evidence="1">
    <location>
        <position position="278"/>
    </location>
</feature>
<evidence type="ECO:0000313" key="1">
    <source>
        <dbReference type="EMBL" id="GAG88484.1"/>
    </source>
</evidence>
<sequence>MNNSNLYEQLRILLSEGENVIGLPKHEVVDKLLRNMYTEQEAKILVSSFEKVSTPTSIRNIVKLSGIPREELKQFLEDMHYKGKLFKLGPLYMLLPYLPGGFEVYFSVNRDDPERIKKVAEAHLELRKLGFSYELSSSDHSIFRVFPAIKPTEKLIEVSNSMDVNYQVLPFEILQDYLSKAVPKLYAVIPCSCRTAAKLAGKPCKRTDENFCVATGILAKSIIDQEIGEEVTLDKLMEIMEKAEKQGLVHESFNMQDTAMFVCNCCSCCCGFLRSVKD</sequence>